<keyword evidence="3" id="KW-1185">Reference proteome</keyword>
<dbReference type="Proteomes" id="UP000019443">
    <property type="component" value="Plasmid pLPU83d"/>
</dbReference>
<geneLocation type="plasmid" evidence="2 3">
    <name>pLPU83d</name>
</geneLocation>
<feature type="compositionally biased region" description="Basic residues" evidence="1">
    <location>
        <begin position="105"/>
        <end position="114"/>
    </location>
</feature>
<dbReference type="KEGG" id="rhl:LPU83_pLPU83d_0611"/>
<feature type="compositionally biased region" description="Polar residues" evidence="1">
    <location>
        <begin position="165"/>
        <end position="183"/>
    </location>
</feature>
<feature type="region of interest" description="Disordered" evidence="1">
    <location>
        <begin position="135"/>
        <end position="183"/>
    </location>
</feature>
<organism evidence="2 3">
    <name type="scientific">Rhizobium favelukesii</name>
    <dbReference type="NCBI Taxonomy" id="348824"/>
    <lineage>
        <taxon>Bacteria</taxon>
        <taxon>Pseudomonadati</taxon>
        <taxon>Pseudomonadota</taxon>
        <taxon>Alphaproteobacteria</taxon>
        <taxon>Hyphomicrobiales</taxon>
        <taxon>Rhizobiaceae</taxon>
        <taxon>Rhizobium/Agrobacterium group</taxon>
        <taxon>Rhizobium</taxon>
    </lineage>
</organism>
<evidence type="ECO:0000256" key="1">
    <source>
        <dbReference type="SAM" id="MobiDB-lite"/>
    </source>
</evidence>
<protein>
    <submittedName>
        <fullName evidence="2">Uncharacterized protein</fullName>
    </submittedName>
</protein>
<dbReference type="EMBL" id="HG916855">
    <property type="protein sequence ID" value="CDM61982.1"/>
    <property type="molecule type" value="Genomic_DNA"/>
</dbReference>
<feature type="region of interest" description="Disordered" evidence="1">
    <location>
        <begin position="71"/>
        <end position="121"/>
    </location>
</feature>
<gene>
    <name evidence="2" type="ORF">LPU83_pLPU83d_0611</name>
</gene>
<evidence type="ECO:0000313" key="2">
    <source>
        <dbReference type="EMBL" id="CDM61982.1"/>
    </source>
</evidence>
<keyword evidence="2" id="KW-0614">Plasmid</keyword>
<feature type="compositionally biased region" description="Basic and acidic residues" evidence="1">
    <location>
        <begin position="149"/>
        <end position="163"/>
    </location>
</feature>
<proteinExistence type="predicted"/>
<dbReference type="AlphaFoldDB" id="W6RLK5"/>
<name>W6RLK5_9HYPH</name>
<accession>W6RLK5</accession>
<dbReference type="HOGENOM" id="CLU_1474074_0_0_5"/>
<reference evidence="2" key="1">
    <citation type="submission" date="2013-11" db="EMBL/GenBank/DDBJ databases">
        <title>Draft genome sequence of the broad-host-range Rhizobium sp. LPU83 strain, a member of the low-genetic diversity Oregon-like Rhizobium sp. group.</title>
        <authorList>
            <person name="Wibberg D."/>
            <person name="Puehler A."/>
            <person name="Schlueter A."/>
        </authorList>
    </citation>
    <scope>NUCLEOTIDE SEQUENCE [LARGE SCALE GENOMIC DNA]</scope>
    <source>
        <strain evidence="2">LPU83</strain>
        <plasmid evidence="2">pLPU83d</plasmid>
    </source>
</reference>
<evidence type="ECO:0000313" key="3">
    <source>
        <dbReference type="Proteomes" id="UP000019443"/>
    </source>
</evidence>
<sequence length="183" mass="20198">MKMRRPVARTRGTHSGRLARHDGVLRALQVSTFSWADSPWAEIIAPAWPFAPLNGSSPPSRPCAIKDAAPLRKSTGWHDTTIPEAIKPCEPLEGSSPDDRDQYRCRRPRRHRPPRFPPPNCPPLRSAWTSLVCLVPPSTGQPLPTKAPYDARHRAARGPERSHPAASNTPTSFVGSKASQARR</sequence>